<reference evidence="11 12" key="1">
    <citation type="submission" date="2023-04" db="EMBL/GenBank/DDBJ databases">
        <title>Genome of Basidiobolus ranarum AG-B5.</title>
        <authorList>
            <person name="Stajich J.E."/>
            <person name="Carter-House D."/>
            <person name="Gryganskyi A."/>
        </authorList>
    </citation>
    <scope>NUCLEOTIDE SEQUENCE [LARGE SCALE GENOMIC DNA]</scope>
    <source>
        <strain evidence="11 12">AG-B5</strain>
    </source>
</reference>
<dbReference type="InterPro" id="IPR036397">
    <property type="entry name" value="RNaseH_sf"/>
</dbReference>
<dbReference type="Gene3D" id="3.30.420.10">
    <property type="entry name" value="Ribonuclease H-like superfamily/Ribonuclease H"/>
    <property type="match status" value="1"/>
</dbReference>
<evidence type="ECO:0000256" key="2">
    <source>
        <dbReference type="ARBA" id="ARBA00012417"/>
    </source>
</evidence>
<sequence length="539" mass="62046">MGDDIWAQNLPNYTPPPLPIHQFNDIYIYVVGKTVQGPTKFNFKLKEGCFPPVTDSDFIDNVNEACQMISNMNTYTITNVTLGFVSDFNKTSFLSIKMHKILQKGRKYIFDKIANHEQGLGEELFPGSDGAGDIVNTCALNYGLFTIHTKKILSGGCKNIHKNVISSKCFDILDMSSNTNNNDCFFDALSYFLGPLDIKRLREHVKNYNGPISIKDVFYIERFLKVKINVYADELVPGSRKNQFIPKLLRGVGKSPISLLLLDELYYVITGRTKLRLFDYQNPNPNYGEDDEVPLNNLKGIEQRFYYFFDFETVWHKDTMEMLPYAYSITVTNENGEIVDEKFKMGDPNIHDVEGELMNYLESIGTQKKIVNYLIGYNNSKFDNYLLINAAHKHNCWHRGEIFANNAILFTSVLGFRVKDLFRFLRRKLAKVAEEFNCATKKEDFNHAKVQSAYLEGNILAFLEKNKNKIKKYTTSDTKILAKVYHKVRNIFFNILKMDIDKELTLPSLAYKSLKNHIDVTEDVQKLLPILNPKQDLAI</sequence>
<evidence type="ECO:0000313" key="11">
    <source>
        <dbReference type="EMBL" id="KAK9759994.1"/>
    </source>
</evidence>
<comment type="caution">
    <text evidence="11">The sequence shown here is derived from an EMBL/GenBank/DDBJ whole genome shotgun (WGS) entry which is preliminary data.</text>
</comment>
<comment type="catalytic activity">
    <reaction evidence="9">
        <text>DNA(n) + a 2'-deoxyribonucleoside 5'-triphosphate = DNA(n+1) + diphosphate</text>
        <dbReference type="Rhea" id="RHEA:22508"/>
        <dbReference type="Rhea" id="RHEA-COMP:17339"/>
        <dbReference type="Rhea" id="RHEA-COMP:17340"/>
        <dbReference type="ChEBI" id="CHEBI:33019"/>
        <dbReference type="ChEBI" id="CHEBI:61560"/>
        <dbReference type="ChEBI" id="CHEBI:173112"/>
        <dbReference type="EC" id="2.7.7.7"/>
    </reaction>
</comment>
<keyword evidence="7" id="KW-0239">DNA-directed DNA polymerase</keyword>
<evidence type="ECO:0000256" key="1">
    <source>
        <dbReference type="ARBA" id="ARBA00005755"/>
    </source>
</evidence>
<dbReference type="InterPro" id="IPR012337">
    <property type="entry name" value="RNaseH-like_sf"/>
</dbReference>
<evidence type="ECO:0000256" key="4">
    <source>
        <dbReference type="ARBA" id="ARBA00022679"/>
    </source>
</evidence>
<evidence type="ECO:0000256" key="3">
    <source>
        <dbReference type="ARBA" id="ARBA00014385"/>
    </source>
</evidence>
<evidence type="ECO:0000259" key="10">
    <source>
        <dbReference type="Pfam" id="PF03175"/>
    </source>
</evidence>
<evidence type="ECO:0000256" key="7">
    <source>
        <dbReference type="ARBA" id="ARBA00022932"/>
    </source>
</evidence>
<feature type="domain" description="DNA-directed DNA polymerase family B mitochondria/virus" evidence="10">
    <location>
        <begin position="374"/>
        <end position="533"/>
    </location>
</feature>
<keyword evidence="8" id="KW-0238">DNA-binding</keyword>
<dbReference type="Pfam" id="PF03175">
    <property type="entry name" value="DNA_pol_B_2"/>
    <property type="match status" value="1"/>
</dbReference>
<dbReference type="EMBL" id="JASJQH010002703">
    <property type="protein sequence ID" value="KAK9759994.1"/>
    <property type="molecule type" value="Genomic_DNA"/>
</dbReference>
<protein>
    <recommendedName>
        <fullName evidence="3">Probable DNA polymerase</fullName>
        <ecNumber evidence="2">2.7.7.7</ecNumber>
    </recommendedName>
</protein>
<comment type="similarity">
    <text evidence="1">Belongs to the DNA polymerase type-B family.</text>
</comment>
<dbReference type="EC" id="2.7.7.7" evidence="2"/>
<evidence type="ECO:0000256" key="5">
    <source>
        <dbReference type="ARBA" id="ARBA00022695"/>
    </source>
</evidence>
<evidence type="ECO:0000256" key="8">
    <source>
        <dbReference type="ARBA" id="ARBA00023125"/>
    </source>
</evidence>
<keyword evidence="12" id="KW-1185">Reference proteome</keyword>
<evidence type="ECO:0000313" key="12">
    <source>
        <dbReference type="Proteomes" id="UP001479436"/>
    </source>
</evidence>
<keyword evidence="6" id="KW-0235">DNA replication</keyword>
<organism evidence="11 12">
    <name type="scientific">Basidiobolus ranarum</name>
    <dbReference type="NCBI Taxonomy" id="34480"/>
    <lineage>
        <taxon>Eukaryota</taxon>
        <taxon>Fungi</taxon>
        <taxon>Fungi incertae sedis</taxon>
        <taxon>Zoopagomycota</taxon>
        <taxon>Entomophthoromycotina</taxon>
        <taxon>Basidiobolomycetes</taxon>
        <taxon>Basidiobolales</taxon>
        <taxon>Basidiobolaceae</taxon>
        <taxon>Basidiobolus</taxon>
    </lineage>
</organism>
<gene>
    <name evidence="11" type="ORF">K7432_016428</name>
</gene>
<proteinExistence type="inferred from homology"/>
<evidence type="ECO:0000256" key="9">
    <source>
        <dbReference type="ARBA" id="ARBA00049244"/>
    </source>
</evidence>
<accession>A0ABR2WEQ9</accession>
<dbReference type="Proteomes" id="UP001479436">
    <property type="component" value="Unassembled WGS sequence"/>
</dbReference>
<name>A0ABR2WEQ9_9FUNG</name>
<keyword evidence="4" id="KW-0808">Transferase</keyword>
<keyword evidence="5" id="KW-0548">Nucleotidyltransferase</keyword>
<dbReference type="SUPFAM" id="SSF53098">
    <property type="entry name" value="Ribonuclease H-like"/>
    <property type="match status" value="1"/>
</dbReference>
<evidence type="ECO:0000256" key="6">
    <source>
        <dbReference type="ARBA" id="ARBA00022705"/>
    </source>
</evidence>
<dbReference type="InterPro" id="IPR004868">
    <property type="entry name" value="DNA-dir_DNA_pol_B_mt/vir"/>
</dbReference>